<protein>
    <recommendedName>
        <fullName evidence="2">histidine kinase</fullName>
        <ecNumber evidence="2">2.7.13.3</ecNumber>
    </recommendedName>
</protein>
<dbReference type="Gene3D" id="3.40.50.2300">
    <property type="match status" value="1"/>
</dbReference>
<dbReference type="InterPro" id="IPR007891">
    <property type="entry name" value="CHASE3"/>
</dbReference>
<dbReference type="SMART" id="SM00388">
    <property type="entry name" value="HisKA"/>
    <property type="match status" value="1"/>
</dbReference>
<dbReference type="Pfam" id="PF00512">
    <property type="entry name" value="HisKA"/>
    <property type="match status" value="1"/>
</dbReference>
<dbReference type="SUPFAM" id="SSF55874">
    <property type="entry name" value="ATPase domain of HSP90 chaperone/DNA topoisomerase II/histidine kinase"/>
    <property type="match status" value="1"/>
</dbReference>
<feature type="coiled-coil region" evidence="5">
    <location>
        <begin position="219"/>
        <end position="272"/>
    </location>
</feature>
<comment type="caution">
    <text evidence="9">The sequence shown here is derived from an EMBL/GenBank/DDBJ whole genome shotgun (WGS) entry which is preliminary data.</text>
</comment>
<feature type="modified residue" description="4-aspartylphosphate" evidence="4">
    <location>
        <position position="577"/>
    </location>
</feature>
<evidence type="ECO:0000256" key="1">
    <source>
        <dbReference type="ARBA" id="ARBA00000085"/>
    </source>
</evidence>
<keyword evidence="3 4" id="KW-0597">Phosphoprotein</keyword>
<accession>A0A840Z131</accession>
<evidence type="ECO:0000313" key="9">
    <source>
        <dbReference type="EMBL" id="MBB5719440.1"/>
    </source>
</evidence>
<evidence type="ECO:0000256" key="4">
    <source>
        <dbReference type="PROSITE-ProRule" id="PRU00169"/>
    </source>
</evidence>
<dbReference type="PROSITE" id="PS50109">
    <property type="entry name" value="HIS_KIN"/>
    <property type="match status" value="1"/>
</dbReference>
<dbReference type="InterPro" id="IPR001789">
    <property type="entry name" value="Sig_transdc_resp-reg_receiver"/>
</dbReference>
<dbReference type="Pfam" id="PF02518">
    <property type="entry name" value="HATPase_c"/>
    <property type="match status" value="1"/>
</dbReference>
<keyword evidence="9" id="KW-0418">Kinase</keyword>
<dbReference type="InterPro" id="IPR003594">
    <property type="entry name" value="HATPase_dom"/>
</dbReference>
<dbReference type="Proteomes" id="UP000554342">
    <property type="component" value="Unassembled WGS sequence"/>
</dbReference>
<evidence type="ECO:0000256" key="6">
    <source>
        <dbReference type="SAM" id="Phobius"/>
    </source>
</evidence>
<feature type="transmembrane region" description="Helical" evidence="6">
    <location>
        <begin position="17"/>
        <end position="37"/>
    </location>
</feature>
<evidence type="ECO:0000313" key="10">
    <source>
        <dbReference type="Proteomes" id="UP000554342"/>
    </source>
</evidence>
<proteinExistence type="predicted"/>
<comment type="catalytic activity">
    <reaction evidence="1">
        <text>ATP + protein L-histidine = ADP + protein N-phospho-L-histidine.</text>
        <dbReference type="EC" id="2.7.13.3"/>
    </reaction>
</comment>
<dbReference type="RefSeq" id="WP_184004183.1">
    <property type="nucleotide sequence ID" value="NZ_BAABIF010000001.1"/>
</dbReference>
<dbReference type="PANTHER" id="PTHR43065:SF42">
    <property type="entry name" value="TWO-COMPONENT SENSOR PPRA"/>
    <property type="match status" value="1"/>
</dbReference>
<dbReference type="Pfam" id="PF05227">
    <property type="entry name" value="CHASE3"/>
    <property type="match status" value="1"/>
</dbReference>
<keyword evidence="6" id="KW-1133">Transmembrane helix</keyword>
<dbReference type="InterPro" id="IPR003661">
    <property type="entry name" value="HisK_dim/P_dom"/>
</dbReference>
<evidence type="ECO:0000256" key="2">
    <source>
        <dbReference type="ARBA" id="ARBA00012438"/>
    </source>
</evidence>
<keyword evidence="6" id="KW-0472">Membrane</keyword>
<dbReference type="SUPFAM" id="SSF47384">
    <property type="entry name" value="Homodimeric domain of signal transducing histidine kinase"/>
    <property type="match status" value="1"/>
</dbReference>
<dbReference type="Gene3D" id="3.30.565.10">
    <property type="entry name" value="Histidine kinase-like ATPase, C-terminal domain"/>
    <property type="match status" value="1"/>
</dbReference>
<dbReference type="SMART" id="SM00448">
    <property type="entry name" value="REC"/>
    <property type="match status" value="1"/>
</dbReference>
<feature type="domain" description="Histidine kinase" evidence="7">
    <location>
        <begin position="281"/>
        <end position="502"/>
    </location>
</feature>
<dbReference type="EMBL" id="JACIJI010000004">
    <property type="protein sequence ID" value="MBB5719440.1"/>
    <property type="molecule type" value="Genomic_DNA"/>
</dbReference>
<dbReference type="GO" id="GO:0000155">
    <property type="term" value="F:phosphorelay sensor kinase activity"/>
    <property type="evidence" value="ECO:0007669"/>
    <property type="project" value="InterPro"/>
</dbReference>
<dbReference type="InterPro" id="IPR036097">
    <property type="entry name" value="HisK_dim/P_sf"/>
</dbReference>
<dbReference type="AlphaFoldDB" id="A0A840Z131"/>
<dbReference type="InterPro" id="IPR005467">
    <property type="entry name" value="His_kinase_dom"/>
</dbReference>
<dbReference type="Gene3D" id="1.10.287.130">
    <property type="match status" value="1"/>
</dbReference>
<dbReference type="Pfam" id="PF00072">
    <property type="entry name" value="Response_reg"/>
    <property type="match status" value="1"/>
</dbReference>
<evidence type="ECO:0000256" key="5">
    <source>
        <dbReference type="SAM" id="Coils"/>
    </source>
</evidence>
<keyword evidence="5" id="KW-0175">Coiled coil</keyword>
<keyword evidence="6" id="KW-0812">Transmembrane</keyword>
<evidence type="ECO:0000256" key="3">
    <source>
        <dbReference type="ARBA" id="ARBA00022553"/>
    </source>
</evidence>
<evidence type="ECO:0000259" key="7">
    <source>
        <dbReference type="PROSITE" id="PS50109"/>
    </source>
</evidence>
<feature type="domain" description="Response regulatory" evidence="8">
    <location>
        <begin position="527"/>
        <end position="640"/>
    </location>
</feature>
<name>A0A840Z131_9SPHN</name>
<reference evidence="9 10" key="1">
    <citation type="submission" date="2020-08" db="EMBL/GenBank/DDBJ databases">
        <title>Genomic Encyclopedia of Type Strains, Phase IV (KMG-IV): sequencing the most valuable type-strain genomes for metagenomic binning, comparative biology and taxonomic classification.</title>
        <authorList>
            <person name="Goeker M."/>
        </authorList>
    </citation>
    <scope>NUCLEOTIDE SEQUENCE [LARGE SCALE GENOMIC DNA]</scope>
    <source>
        <strain evidence="9 10">DSM 27203</strain>
    </source>
</reference>
<keyword evidence="10" id="KW-1185">Reference proteome</keyword>
<dbReference type="InterPro" id="IPR011006">
    <property type="entry name" value="CheY-like_superfamily"/>
</dbReference>
<keyword evidence="9" id="KW-0808">Transferase</keyword>
<dbReference type="InterPro" id="IPR004358">
    <property type="entry name" value="Sig_transdc_His_kin-like_C"/>
</dbReference>
<dbReference type="SMART" id="SM00387">
    <property type="entry name" value="HATPase_c"/>
    <property type="match status" value="1"/>
</dbReference>
<organism evidence="9 10">
    <name type="scientific">Stakelama sediminis</name>
    <dbReference type="NCBI Taxonomy" id="463200"/>
    <lineage>
        <taxon>Bacteria</taxon>
        <taxon>Pseudomonadati</taxon>
        <taxon>Pseudomonadota</taxon>
        <taxon>Alphaproteobacteria</taxon>
        <taxon>Sphingomonadales</taxon>
        <taxon>Sphingomonadaceae</taxon>
        <taxon>Stakelama</taxon>
    </lineage>
</organism>
<dbReference type="InterPro" id="IPR036890">
    <property type="entry name" value="HATPase_C_sf"/>
</dbReference>
<feature type="transmembrane region" description="Helical" evidence="6">
    <location>
        <begin position="195"/>
        <end position="218"/>
    </location>
</feature>
<dbReference type="PANTHER" id="PTHR43065">
    <property type="entry name" value="SENSOR HISTIDINE KINASE"/>
    <property type="match status" value="1"/>
</dbReference>
<gene>
    <name evidence="9" type="ORF">FHR23_002381</name>
</gene>
<dbReference type="PROSITE" id="PS50110">
    <property type="entry name" value="RESPONSE_REGULATORY"/>
    <property type="match status" value="1"/>
</dbReference>
<sequence>MFGQAASPSESDKWRTILMVMVAVLGVAVLVGLILILREADRQRDRALAWQSHSYEVMVLARSLSETTAQAEASLGRYVISGERSMGQIYSQEWQKAGFQIDRLAIATDDNARQEHKVGLLRDAFTLRGQELARVAWYTLHGKNREAYAFFNSARDTPALHELTKRLNDFITGERELLRERSDKANAAVAQSTEIAGVLGLFGLALIFAAIALAWGIARARADQAIATAEADVERARAETLSEAVKEATQKLHAEARERVAAEARLRQAQKMEAVGQLTGGIAHDFNNMLAVVLGGLDLAKRQMDRGTGDPRRHLDNAMEGASRAAALTRRLLAFSRADALTPEAVEPNGVIDGMFDLLERTLGEQIAIHKQVHACDWQIWADRNQLENALVNLAVNARDAMNGCGTLRFTTDCVVLQSGEVGQCPAGEYVSIAVTDTGCGMTPEVLERVYEPFFTTKPVGKGTGLGLSQVFGFVRQSQGEVAIRSAPGEGTCVTLYLPRHIPMAADQQPPASAIKAISPKPGEDLDILVVEDDPRVLTATVDALTELGHHPVACIDPLKAQEIAATMPKLDCIVSDVLMPGRTGPEMVEEMKNIYPRAAVVFVTGYAGEEADRLSLAGHIVVRKPFTMTALADAVQDAVHSPPRSPDRMAASA</sequence>
<evidence type="ECO:0000259" key="8">
    <source>
        <dbReference type="PROSITE" id="PS50110"/>
    </source>
</evidence>
<dbReference type="EC" id="2.7.13.3" evidence="2"/>
<dbReference type="PRINTS" id="PR00344">
    <property type="entry name" value="BCTRLSENSOR"/>
</dbReference>
<dbReference type="SUPFAM" id="SSF52172">
    <property type="entry name" value="CheY-like"/>
    <property type="match status" value="1"/>
</dbReference>